<keyword evidence="4" id="KW-1185">Reference proteome</keyword>
<keyword evidence="1" id="KW-0597">Phosphoprotein</keyword>
<dbReference type="GO" id="GO:0000160">
    <property type="term" value="P:phosphorelay signal transduction system"/>
    <property type="evidence" value="ECO:0007669"/>
    <property type="project" value="InterPro"/>
</dbReference>
<organism evidence="3 4">
    <name type="scientific">Salinarimonas soli</name>
    <dbReference type="NCBI Taxonomy" id="1638099"/>
    <lineage>
        <taxon>Bacteria</taxon>
        <taxon>Pseudomonadati</taxon>
        <taxon>Pseudomonadota</taxon>
        <taxon>Alphaproteobacteria</taxon>
        <taxon>Hyphomicrobiales</taxon>
        <taxon>Salinarimonadaceae</taxon>
        <taxon>Salinarimonas</taxon>
    </lineage>
</organism>
<dbReference type="OrthoDB" id="8018153at2"/>
<dbReference type="PROSITE" id="PS50110">
    <property type="entry name" value="RESPONSE_REGULATORY"/>
    <property type="match status" value="1"/>
</dbReference>
<reference evidence="3 4" key="2">
    <citation type="submission" date="2019-09" db="EMBL/GenBank/DDBJ databases">
        <authorList>
            <person name="Jin C."/>
        </authorList>
    </citation>
    <scope>NUCLEOTIDE SEQUENCE [LARGE SCALE GENOMIC DNA]</scope>
    <source>
        <strain evidence="3 4">BN140002</strain>
    </source>
</reference>
<dbReference type="EMBL" id="VUOA01000017">
    <property type="protein sequence ID" value="KAA2237875.1"/>
    <property type="molecule type" value="Genomic_DNA"/>
</dbReference>
<feature type="modified residue" description="4-aspartylphosphate" evidence="1">
    <location>
        <position position="55"/>
    </location>
</feature>
<name>A0A5B2VG56_9HYPH</name>
<dbReference type="RefSeq" id="WP_149816486.1">
    <property type="nucleotide sequence ID" value="NZ_VUOA01000017.1"/>
</dbReference>
<feature type="domain" description="Response regulatory" evidence="2">
    <location>
        <begin position="5"/>
        <end position="116"/>
    </location>
</feature>
<protein>
    <submittedName>
        <fullName evidence="3">Response regulator</fullName>
    </submittedName>
</protein>
<reference evidence="3 4" key="1">
    <citation type="submission" date="2019-09" db="EMBL/GenBank/DDBJ databases">
        <title>Salinarimonas rosea gen. nov., sp. nov., a new member of the a-2 subgroup of the Proteobacteria.</title>
        <authorList>
            <person name="Liu J."/>
        </authorList>
    </citation>
    <scope>NUCLEOTIDE SEQUENCE [LARGE SCALE GENOMIC DNA]</scope>
    <source>
        <strain evidence="3 4">BN140002</strain>
    </source>
</reference>
<dbReference type="Gene3D" id="3.40.50.2300">
    <property type="match status" value="1"/>
</dbReference>
<evidence type="ECO:0000313" key="4">
    <source>
        <dbReference type="Proteomes" id="UP000323142"/>
    </source>
</evidence>
<accession>A0A5B2VG56</accession>
<dbReference type="InterPro" id="IPR001789">
    <property type="entry name" value="Sig_transdc_resp-reg_receiver"/>
</dbReference>
<dbReference type="Pfam" id="PF00072">
    <property type="entry name" value="Response_reg"/>
    <property type="match status" value="1"/>
</dbReference>
<dbReference type="InterPro" id="IPR011006">
    <property type="entry name" value="CheY-like_superfamily"/>
</dbReference>
<evidence type="ECO:0000259" key="2">
    <source>
        <dbReference type="PROSITE" id="PS50110"/>
    </source>
</evidence>
<comment type="caution">
    <text evidence="3">The sequence shown here is derived from an EMBL/GenBank/DDBJ whole genome shotgun (WGS) entry which is preliminary data.</text>
</comment>
<evidence type="ECO:0000256" key="1">
    <source>
        <dbReference type="PROSITE-ProRule" id="PRU00169"/>
    </source>
</evidence>
<sequence>MNKPVVLVVEDQALIGLSIEAFLAEAGYTVAGPFASNKEALGWLDHGKPAAAVLDLGLKDGLSTRLGEELRRRGVGFLVYSGHAQRPDLAPELHDVPWLRKPVPREDLLRAVNALIA</sequence>
<dbReference type="AlphaFoldDB" id="A0A5B2VG56"/>
<dbReference type="SMART" id="SM00448">
    <property type="entry name" value="REC"/>
    <property type="match status" value="1"/>
</dbReference>
<dbReference type="SUPFAM" id="SSF52172">
    <property type="entry name" value="CheY-like"/>
    <property type="match status" value="1"/>
</dbReference>
<gene>
    <name evidence="3" type="ORF">F0L46_07725</name>
</gene>
<proteinExistence type="predicted"/>
<dbReference type="Proteomes" id="UP000323142">
    <property type="component" value="Unassembled WGS sequence"/>
</dbReference>
<evidence type="ECO:0000313" key="3">
    <source>
        <dbReference type="EMBL" id="KAA2237875.1"/>
    </source>
</evidence>